<accession>W4RSN5</accession>
<evidence type="ECO:0000259" key="2">
    <source>
        <dbReference type="Pfam" id="PF08242"/>
    </source>
</evidence>
<organism evidence="3 4">
    <name type="scientific">Mesobacillus boroniphilus JCM 21738</name>
    <dbReference type="NCBI Taxonomy" id="1294265"/>
    <lineage>
        <taxon>Bacteria</taxon>
        <taxon>Bacillati</taxon>
        <taxon>Bacillota</taxon>
        <taxon>Bacilli</taxon>
        <taxon>Bacillales</taxon>
        <taxon>Bacillaceae</taxon>
        <taxon>Mesobacillus</taxon>
    </lineage>
</organism>
<name>W4RSN5_9BACI</name>
<evidence type="ECO:0000313" key="4">
    <source>
        <dbReference type="Proteomes" id="UP000018949"/>
    </source>
</evidence>
<evidence type="ECO:0000313" key="3">
    <source>
        <dbReference type="EMBL" id="GAE47321.1"/>
    </source>
</evidence>
<dbReference type="eggNOG" id="COG2226">
    <property type="taxonomic scope" value="Bacteria"/>
</dbReference>
<dbReference type="InterPro" id="IPR013217">
    <property type="entry name" value="Methyltransf_12"/>
</dbReference>
<feature type="coiled-coil region" evidence="1">
    <location>
        <begin position="207"/>
        <end position="242"/>
    </location>
</feature>
<evidence type="ECO:0000256" key="1">
    <source>
        <dbReference type="SAM" id="Coils"/>
    </source>
</evidence>
<dbReference type="Gene3D" id="3.40.50.150">
    <property type="entry name" value="Vaccinia Virus protein VP39"/>
    <property type="match status" value="1"/>
</dbReference>
<dbReference type="SUPFAM" id="SSF53335">
    <property type="entry name" value="S-adenosyl-L-methionine-dependent methyltransferases"/>
    <property type="match status" value="1"/>
</dbReference>
<dbReference type="PANTHER" id="PTHR43591:SF24">
    <property type="entry name" value="2-METHOXY-6-POLYPRENYL-1,4-BENZOQUINOL METHYLASE, MITOCHONDRIAL"/>
    <property type="match status" value="1"/>
</dbReference>
<dbReference type="EMBL" id="BAUW01000072">
    <property type="protein sequence ID" value="GAE47321.1"/>
    <property type="molecule type" value="Genomic_DNA"/>
</dbReference>
<dbReference type="GO" id="GO:0032259">
    <property type="term" value="P:methylation"/>
    <property type="evidence" value="ECO:0007669"/>
    <property type="project" value="UniProtKB-KW"/>
</dbReference>
<dbReference type="Proteomes" id="UP000018949">
    <property type="component" value="Unassembled WGS sequence"/>
</dbReference>
<dbReference type="InterPro" id="IPR029063">
    <property type="entry name" value="SAM-dependent_MTases_sf"/>
</dbReference>
<feature type="domain" description="Methyltransferase type 12" evidence="2">
    <location>
        <begin position="418"/>
        <end position="528"/>
    </location>
</feature>
<dbReference type="GO" id="GO:0008168">
    <property type="term" value="F:methyltransferase activity"/>
    <property type="evidence" value="ECO:0007669"/>
    <property type="project" value="UniProtKB-KW"/>
</dbReference>
<keyword evidence="4" id="KW-1185">Reference proteome</keyword>
<dbReference type="Pfam" id="PF08242">
    <property type="entry name" value="Methyltransf_12"/>
    <property type="match status" value="1"/>
</dbReference>
<comment type="caution">
    <text evidence="3">The sequence shown here is derived from an EMBL/GenBank/DDBJ whole genome shotgun (WGS) entry which is preliminary data.</text>
</comment>
<keyword evidence="1" id="KW-0175">Coiled coil</keyword>
<proteinExistence type="predicted"/>
<dbReference type="PANTHER" id="PTHR43591">
    <property type="entry name" value="METHYLTRANSFERASE"/>
    <property type="match status" value="1"/>
</dbReference>
<reference evidence="3 4" key="1">
    <citation type="submission" date="2013-12" db="EMBL/GenBank/DDBJ databases">
        <title>NBRP : Genome information of microbial organism related human and environment.</title>
        <authorList>
            <person name="Hattori M."/>
            <person name="Oshima K."/>
            <person name="Inaba H."/>
            <person name="Suda W."/>
            <person name="Sakamoto M."/>
            <person name="Iino T."/>
            <person name="Kitahara M."/>
            <person name="Oshida Y."/>
            <person name="Iida T."/>
            <person name="Kudo T."/>
            <person name="Itoh T."/>
            <person name="Ahmed I."/>
            <person name="Ohkuma M."/>
        </authorList>
    </citation>
    <scope>NUCLEOTIDE SEQUENCE [LARGE SCALE GENOMIC DNA]</scope>
    <source>
        <strain evidence="3 4">JCM 21738</strain>
    </source>
</reference>
<dbReference type="NCBIfam" id="NF005379">
    <property type="entry name" value="PRK06922.1"/>
    <property type="match status" value="1"/>
</dbReference>
<sequence>MYFKTNLEHIEDYLSTGSLEDTPKWLQFLAESENYLLNLEYFYSVDDWEPNDLVLYVHRTLKTLDQLNLEEEIAHLISTTLVYSETAKGGSYTQRKEWYKKGYNLKVHNEGSMSIFAENYEGNNKRLIYELIRVHGLIGQYLRGESILDSHLELILILKEKYSIEKSKELILYLNKCVISGVSDELWRRVEKDVEKVVHQIFEGDLVDSFDQRVHKLTASLKETKQEKKEIMMDRYDELETLFWNKEFWYVEAAIHDLNFKEVWTIFKLIYEKTKQFDYKHLQFEKMMKQLHYEYKGQTKSNIYKIRIVEKYLKEIDHYEDTGSAHLKFVCKLNKKANMVEVFFEFSPVGEALINFCVEAEKVDMMHNRAILMLFDLFGLRRDSYDRFNNEETYLNDMNSAAEDKRIILDYIKGQHILDIGPGGGILMDMIENEMPSLNITGIDISENVINELKKKKKDENRNWNVVSGNALNLTDNFPKSSFDTVIYSSIIHELFSYIEFQGKKFNEQVVSETLKSAYEVLKPGGRIIIRDGVKMENSKIKRIIRFKNPNDMIFLEEFIKLFPGRDIECEILSDSEAKLPINDAMEFYIHIPGEKKAFYMKHRNNSVYSSHHNISH</sequence>
<dbReference type="CDD" id="cd02440">
    <property type="entry name" value="AdoMet_MTases"/>
    <property type="match status" value="1"/>
</dbReference>
<keyword evidence="3" id="KW-0808">Transferase</keyword>
<gene>
    <name evidence="3" type="ORF">JCM21738_4288</name>
</gene>
<protein>
    <submittedName>
        <fullName evidence="3">SAM-dependent methyltransferases</fullName>
    </submittedName>
</protein>
<dbReference type="AlphaFoldDB" id="W4RSN5"/>
<keyword evidence="3" id="KW-0489">Methyltransferase</keyword>